<dbReference type="Pfam" id="PF01909">
    <property type="entry name" value="NTP_transf_2"/>
    <property type="match status" value="1"/>
</dbReference>
<dbReference type="Pfam" id="PF13427">
    <property type="entry name" value="AadA_C"/>
    <property type="match status" value="1"/>
</dbReference>
<feature type="domain" description="Adenylyltransferase AadA C-terminal" evidence="3">
    <location>
        <begin position="128"/>
        <end position="199"/>
    </location>
</feature>
<sequence length="225" mass="24426">MHETEPVLELLADLDPLGVYLFGSAVHGGLRPRSDIDVLAVIARPTTDAEKQRLFDGLRALTGRPVEVTLVVRADAPTHMDFQWGAWAPDAWEGGENRDLVILIHKVLLANRPLSGPPPAQLLEAPSWDDVRAAMLASVDPILLDLHADTTNVILALCRIYYSLVTGGIAAKDEAGAWAHARFPHVALHRARAIYLGGLPDDYAGIDLDYVGANLRALIAQQDRA</sequence>
<evidence type="ECO:0000256" key="1">
    <source>
        <dbReference type="ARBA" id="ARBA00022679"/>
    </source>
</evidence>
<keyword evidence="4" id="KW-0548">Nucleotidyltransferase</keyword>
<evidence type="ECO:0000313" key="4">
    <source>
        <dbReference type="EMBL" id="RKQ90689.1"/>
    </source>
</evidence>
<proteinExistence type="predicted"/>
<dbReference type="Proteomes" id="UP000278962">
    <property type="component" value="Unassembled WGS sequence"/>
</dbReference>
<gene>
    <name evidence="4" type="ORF">C8N24_0502</name>
</gene>
<dbReference type="AlphaFoldDB" id="A0A660L851"/>
<dbReference type="EMBL" id="RBIL01000001">
    <property type="protein sequence ID" value="RKQ90689.1"/>
    <property type="molecule type" value="Genomic_DNA"/>
</dbReference>
<dbReference type="InterPro" id="IPR002934">
    <property type="entry name" value="Polymerase_NTP_transf_dom"/>
</dbReference>
<organism evidence="4 5">
    <name type="scientific">Solirubrobacter pauli</name>
    <dbReference type="NCBI Taxonomy" id="166793"/>
    <lineage>
        <taxon>Bacteria</taxon>
        <taxon>Bacillati</taxon>
        <taxon>Actinomycetota</taxon>
        <taxon>Thermoleophilia</taxon>
        <taxon>Solirubrobacterales</taxon>
        <taxon>Solirubrobacteraceae</taxon>
        <taxon>Solirubrobacter</taxon>
    </lineage>
</organism>
<dbReference type="CDD" id="cd05403">
    <property type="entry name" value="NT_KNTase_like"/>
    <property type="match status" value="1"/>
</dbReference>
<dbReference type="InterPro" id="IPR025184">
    <property type="entry name" value="AadA_C"/>
</dbReference>
<dbReference type="InterPro" id="IPR043519">
    <property type="entry name" value="NT_sf"/>
</dbReference>
<dbReference type="RefSeq" id="WP_170178798.1">
    <property type="nucleotide sequence ID" value="NZ_RBIL01000001.1"/>
</dbReference>
<evidence type="ECO:0000259" key="3">
    <source>
        <dbReference type="Pfam" id="PF13427"/>
    </source>
</evidence>
<comment type="caution">
    <text evidence="4">The sequence shown here is derived from an EMBL/GenBank/DDBJ whole genome shotgun (WGS) entry which is preliminary data.</text>
</comment>
<dbReference type="Gene3D" id="3.30.460.10">
    <property type="entry name" value="Beta Polymerase, domain 2"/>
    <property type="match status" value="1"/>
</dbReference>
<feature type="domain" description="Polymerase nucleotidyl transferase" evidence="2">
    <location>
        <begin position="15"/>
        <end position="77"/>
    </location>
</feature>
<keyword evidence="1 4" id="KW-0808">Transferase</keyword>
<evidence type="ECO:0000313" key="5">
    <source>
        <dbReference type="Proteomes" id="UP000278962"/>
    </source>
</evidence>
<keyword evidence="5" id="KW-1185">Reference proteome</keyword>
<reference evidence="4 5" key="1">
    <citation type="submission" date="2018-10" db="EMBL/GenBank/DDBJ databases">
        <title>Genomic Encyclopedia of Archaeal and Bacterial Type Strains, Phase II (KMG-II): from individual species to whole genera.</title>
        <authorList>
            <person name="Goeker M."/>
        </authorList>
    </citation>
    <scope>NUCLEOTIDE SEQUENCE [LARGE SCALE GENOMIC DNA]</scope>
    <source>
        <strain evidence="4 5">DSM 14954</strain>
    </source>
</reference>
<protein>
    <submittedName>
        <fullName evidence="4">Streptomycin 3'-adenylyltransferase</fullName>
    </submittedName>
</protein>
<evidence type="ECO:0000259" key="2">
    <source>
        <dbReference type="Pfam" id="PF01909"/>
    </source>
</evidence>
<dbReference type="SUPFAM" id="SSF81301">
    <property type="entry name" value="Nucleotidyltransferase"/>
    <property type="match status" value="1"/>
</dbReference>
<name>A0A660L851_9ACTN</name>
<accession>A0A660L851</accession>
<dbReference type="GO" id="GO:0016779">
    <property type="term" value="F:nucleotidyltransferase activity"/>
    <property type="evidence" value="ECO:0007669"/>
    <property type="project" value="UniProtKB-KW"/>
</dbReference>